<evidence type="ECO:0000313" key="4">
    <source>
        <dbReference type="Proteomes" id="UP000824139"/>
    </source>
</evidence>
<evidence type="ECO:0000256" key="2">
    <source>
        <dbReference type="SAM" id="Phobius"/>
    </source>
</evidence>
<dbReference type="PRINTS" id="PR00813">
    <property type="entry name" value="BCTERIALGSPG"/>
</dbReference>
<dbReference type="NCBIfam" id="TIGR02532">
    <property type="entry name" value="IV_pilin_GFxxxE"/>
    <property type="match status" value="1"/>
</dbReference>
<sequence>MFKFVYGFTMAEVLITLGVIGIVAAMTLPAVINNSRNKQLEAGLKRSYSVISQALDMYQAETGERITSQNIGYRKLKQILLEYLKTAQDCGWGYEGSGSAANITNNSCIKHYQDSSEDDTTYKNYIASNNINLALFDDGQFVLNDGSLILVENYGPNNPLYISVDVNGYNKNPNRLGHDLFMFEIDNKGKLIPMGVEGSKYYNKDSLYCSPTFANNLNGAGCTYKALTDKDYFKNLPK</sequence>
<dbReference type="InterPro" id="IPR012902">
    <property type="entry name" value="N_methyl_site"/>
</dbReference>
<dbReference type="InterPro" id="IPR045584">
    <property type="entry name" value="Pilin-like"/>
</dbReference>
<feature type="transmembrane region" description="Helical" evidence="2">
    <location>
        <begin position="6"/>
        <end position="32"/>
    </location>
</feature>
<keyword evidence="2" id="KW-1133">Transmembrane helix</keyword>
<dbReference type="GO" id="GO:0015628">
    <property type="term" value="P:protein secretion by the type II secretion system"/>
    <property type="evidence" value="ECO:0007669"/>
    <property type="project" value="InterPro"/>
</dbReference>
<accession>A0A9D1FXF5</accession>
<reference evidence="3" key="2">
    <citation type="journal article" date="2021" name="PeerJ">
        <title>Extensive microbial diversity within the chicken gut microbiome revealed by metagenomics and culture.</title>
        <authorList>
            <person name="Gilroy R."/>
            <person name="Ravi A."/>
            <person name="Getino M."/>
            <person name="Pursley I."/>
            <person name="Horton D.L."/>
            <person name="Alikhan N.F."/>
            <person name="Baker D."/>
            <person name="Gharbi K."/>
            <person name="Hall N."/>
            <person name="Watson M."/>
            <person name="Adriaenssens E.M."/>
            <person name="Foster-Nyarko E."/>
            <person name="Jarju S."/>
            <person name="Secka A."/>
            <person name="Antonio M."/>
            <person name="Oren A."/>
            <person name="Chaudhuri R.R."/>
            <person name="La Ragione R."/>
            <person name="Hildebrand F."/>
            <person name="Pallen M.J."/>
        </authorList>
    </citation>
    <scope>NUCLEOTIDE SEQUENCE</scope>
    <source>
        <strain evidence="3">CHK152-2994</strain>
    </source>
</reference>
<protein>
    <submittedName>
        <fullName evidence="3">Type II secretion system protein</fullName>
    </submittedName>
</protein>
<keyword evidence="1" id="KW-0488">Methylation</keyword>
<dbReference type="GO" id="GO:0015627">
    <property type="term" value="C:type II protein secretion system complex"/>
    <property type="evidence" value="ECO:0007669"/>
    <property type="project" value="InterPro"/>
</dbReference>
<evidence type="ECO:0000313" key="3">
    <source>
        <dbReference type="EMBL" id="HIS83894.1"/>
    </source>
</evidence>
<keyword evidence="2" id="KW-0812">Transmembrane</keyword>
<name>A0A9D1FXF5_9BACT</name>
<dbReference type="AlphaFoldDB" id="A0A9D1FXF5"/>
<proteinExistence type="predicted"/>
<gene>
    <name evidence="3" type="ORF">IAD41_09855</name>
</gene>
<dbReference type="SUPFAM" id="SSF54523">
    <property type="entry name" value="Pili subunits"/>
    <property type="match status" value="1"/>
</dbReference>
<comment type="caution">
    <text evidence="3">The sequence shown here is derived from an EMBL/GenBank/DDBJ whole genome shotgun (WGS) entry which is preliminary data.</text>
</comment>
<reference evidence="3" key="1">
    <citation type="submission" date="2020-10" db="EMBL/GenBank/DDBJ databases">
        <authorList>
            <person name="Gilroy R."/>
        </authorList>
    </citation>
    <scope>NUCLEOTIDE SEQUENCE</scope>
    <source>
        <strain evidence="3">CHK152-2994</strain>
    </source>
</reference>
<dbReference type="Proteomes" id="UP000824139">
    <property type="component" value="Unassembled WGS sequence"/>
</dbReference>
<dbReference type="EMBL" id="DVJO01000215">
    <property type="protein sequence ID" value="HIS83894.1"/>
    <property type="molecule type" value="Genomic_DNA"/>
</dbReference>
<evidence type="ECO:0000256" key="1">
    <source>
        <dbReference type="ARBA" id="ARBA00022481"/>
    </source>
</evidence>
<organism evidence="3 4">
    <name type="scientific">Candidatus Scatenecus faecavium</name>
    <dbReference type="NCBI Taxonomy" id="2840915"/>
    <lineage>
        <taxon>Bacteria</taxon>
        <taxon>Candidatus Scatenecus</taxon>
    </lineage>
</organism>
<keyword evidence="2" id="KW-0472">Membrane</keyword>
<dbReference type="Gene3D" id="3.30.700.10">
    <property type="entry name" value="Glycoprotein, Type 4 Pilin"/>
    <property type="match status" value="1"/>
</dbReference>
<dbReference type="InterPro" id="IPR000983">
    <property type="entry name" value="Bac_GSPG_pilin"/>
</dbReference>